<evidence type="ECO:0000313" key="3">
    <source>
        <dbReference type="Proteomes" id="UP000694580"/>
    </source>
</evidence>
<feature type="compositionally biased region" description="Basic and acidic residues" evidence="1">
    <location>
        <begin position="1555"/>
        <end position="1566"/>
    </location>
</feature>
<sequence length="1582" mass="171852">MLMAASCCSGPQNDLLSLQYPPPLLPKPGKDNIRLQKLLKKSAKKKLGSTSSQTPIPFRSCLSPVNEASPDLEHSDHYTPPRTPDATPCLRNSNLSSCYSSVPFNNQSLTGVAPDLQIAPLYTCSSFLFDEARCITKPSTSEDAQVNQPVFHQSAKTDLSRHKLTSVHLTNAIPQVQSTGATQSSFNTILPAQEKVIAFPPSHSLDSIYSGQTLTPNSYQPTIGIPAQNSGFKLQFPSHSQTIAVALSPPVNLSKTITPDSLGANWTVSSRGRDPIPHILVPLQTSPNQPPAQAPSSSSYSHPTVTPSTTRSPSEHQSLTLPVGSLNAQGSFGQKTKPGSSVPVMSTLHFAESATKLQGSEPTPSKVTTLISGSQEHTGPSQEPSESSVGDSALKLHVPVALNHISKSVSDQPTVINITPSSELQVPPNMQSSMAISDQKQIQRPLLAPVPPSISDTTGQRFSPASFGPSVTRPCPQQILPPKQRSLTPLASHMENVLMTPQILMQSPQSFGHNISSDIECQEAKPQQMGNVEAFKLSKSMVDASQRKVYTSKATFYEISKPPQDIVGYNAAHNGVSTSSLQKEKGQASYDICGTKTSSGEVEIPGSVLRSKTPVSEVSKANNLLFAANPTFTSTVNVCSVVQNEVKKLCNETSASMINLLSSMHSTISKPSITDEIMYSKLKNGINIKNSPKEKSQAIKVISNALSMPKIASEFSSSVTENIKSNYISSTATTPQEHGISKTLTEGTMSSTEEAFIASPHPHSYQTPSTPVYWSPRPPSRQLGSQKMTVSTTELYKPKVKSVYYGLTPVEYAAYGGIRNYSQSHFPSASKTQASDPPLNELMQDTSTLHKSTKTEVEEGEQVTMLKCSTDSEVVINSANFMQNETKRPASLIIPHPSHILTTEISNVKTFNHAGILEQTTQNYTQTDINMKEVSSSVNSSMISKPSLNTCLLPKQIETNHDVSTVASTEPTFKSEHSTQAGSNSDSCTFSNVIKPQASCLLTNSTLKTSADIKFSESVSKSTSLSSNINTEQSIVLPKDNSTKNTGYKPAILSTLNTGSFIKAQHGVSSTQILNESRQMAEMTQLKAETSFLNRAETFTSNPDSGQIRTVNAIQPSSTLMNKRSFTGSTQNRIYAKSTMDIRQSLRSAAEVRTSSIHTNNRQTDNNQTGMRAPLSPNMITKSEITTGIPSTGCGSPENSANARTSSRFSTTSPVFSRSQGPSIKSTSIEAADLSALDTSFGDIKMSSSNVPSKLSCTHSKSPSVLQQRQSYADSELSTCQKELRLIPDTTSDTKTTTEVQETNKRILEFKLFTDPCPSTSQSIVLANIAEPAVKYETPQQSDRINFEEPISEVSQVKPKESGCVPTTSGCVPTTTSQVMEKPNEDRQKCSSNEAKSKASLKPKGLKAKLSGWTRLKKHMVVEPEEPNFPEADAQAKKEDKDKQRKASKETKANYESTGQEIVKKKEAQRAVKMWDAILFKMFSTKDRILQQINANKNEVDIKTVSSQLDIPSFVYHLPLLLYSPRFDARKLKEAAEKPLTKIASVFERGLLQRKNQDDEPKDFNRKAKGFGASDEKEVMPE</sequence>
<dbReference type="RefSeq" id="XP_028812220.1">
    <property type="nucleotide sequence ID" value="XM_028956387.1"/>
</dbReference>
<accession>A0AAY4C8R0</accession>
<dbReference type="Pfam" id="PF15485">
    <property type="entry name" value="DUF4643"/>
    <property type="match status" value="1"/>
</dbReference>
<feature type="compositionally biased region" description="Low complexity" evidence="1">
    <location>
        <begin position="294"/>
        <end position="312"/>
    </location>
</feature>
<evidence type="ECO:0000313" key="2">
    <source>
        <dbReference type="Ensembl" id="ENSDCDP00010029437.1"/>
    </source>
</evidence>
<feature type="region of interest" description="Disordered" evidence="1">
    <location>
        <begin position="44"/>
        <end position="63"/>
    </location>
</feature>
<reference evidence="2" key="3">
    <citation type="submission" date="2025-09" db="UniProtKB">
        <authorList>
            <consortium name="Ensembl"/>
        </authorList>
    </citation>
    <scope>IDENTIFICATION</scope>
</reference>
<feature type="compositionally biased region" description="Polar residues" evidence="1">
    <location>
        <begin position="355"/>
        <end position="390"/>
    </location>
</feature>
<feature type="region of interest" description="Disordered" evidence="1">
    <location>
        <begin position="1422"/>
        <end position="1457"/>
    </location>
</feature>
<dbReference type="Proteomes" id="UP000694580">
    <property type="component" value="Chromosome 16"/>
</dbReference>
<keyword evidence="3" id="KW-1185">Reference proteome</keyword>
<gene>
    <name evidence="2" type="primary">LOC114765881</name>
</gene>
<reference evidence="2 3" key="1">
    <citation type="submission" date="2020-06" db="EMBL/GenBank/DDBJ databases">
        <authorList>
            <consortium name="Wellcome Sanger Institute Data Sharing"/>
        </authorList>
    </citation>
    <scope>NUCLEOTIDE SEQUENCE [LARGE SCALE GENOMIC DNA]</scope>
</reference>
<dbReference type="PANTHER" id="PTHR38004:SF1">
    <property type="entry name" value="PROLINE-RICH PROTEIN 33"/>
    <property type="match status" value="1"/>
</dbReference>
<feature type="region of interest" description="Disordered" evidence="1">
    <location>
        <begin position="1357"/>
        <end position="1405"/>
    </location>
</feature>
<feature type="compositionally biased region" description="Polar residues" evidence="1">
    <location>
        <begin position="261"/>
        <end position="270"/>
    </location>
</feature>
<feature type="compositionally biased region" description="Polar residues" evidence="1">
    <location>
        <begin position="315"/>
        <end position="339"/>
    </location>
</feature>
<dbReference type="GeneID" id="114765881"/>
<dbReference type="GeneTree" id="ENSGT01030000234990"/>
<feature type="compositionally biased region" description="Polar residues" evidence="1">
    <location>
        <begin position="1365"/>
        <end position="1379"/>
    </location>
</feature>
<feature type="region of interest" description="Disordered" evidence="1">
    <location>
        <begin position="261"/>
        <end position="340"/>
    </location>
</feature>
<feature type="region of interest" description="Disordered" evidence="1">
    <location>
        <begin position="1554"/>
        <end position="1582"/>
    </location>
</feature>
<evidence type="ECO:0000256" key="1">
    <source>
        <dbReference type="SAM" id="MobiDB-lite"/>
    </source>
</evidence>
<dbReference type="Ensembl" id="ENSDCDT00010036396.1">
    <property type="protein sequence ID" value="ENSDCDP00010029437.1"/>
    <property type="gene ID" value="ENSDCDG00010018666.1"/>
</dbReference>
<feature type="region of interest" description="Disordered" evidence="1">
    <location>
        <begin position="1189"/>
        <end position="1224"/>
    </location>
</feature>
<feature type="compositionally biased region" description="Basic and acidic residues" evidence="1">
    <location>
        <begin position="1434"/>
        <end position="1453"/>
    </location>
</feature>
<reference evidence="2" key="2">
    <citation type="submission" date="2025-08" db="UniProtKB">
        <authorList>
            <consortium name="Ensembl"/>
        </authorList>
    </citation>
    <scope>IDENTIFICATION</scope>
</reference>
<organism evidence="2 3">
    <name type="scientific">Denticeps clupeoides</name>
    <name type="common">denticle herring</name>
    <dbReference type="NCBI Taxonomy" id="299321"/>
    <lineage>
        <taxon>Eukaryota</taxon>
        <taxon>Metazoa</taxon>
        <taxon>Chordata</taxon>
        <taxon>Craniata</taxon>
        <taxon>Vertebrata</taxon>
        <taxon>Euteleostomi</taxon>
        <taxon>Actinopterygii</taxon>
        <taxon>Neopterygii</taxon>
        <taxon>Teleostei</taxon>
        <taxon>Clupei</taxon>
        <taxon>Clupeiformes</taxon>
        <taxon>Denticipitoidei</taxon>
        <taxon>Denticipitidae</taxon>
        <taxon>Denticeps</taxon>
    </lineage>
</organism>
<dbReference type="PANTHER" id="PTHR38004">
    <property type="entry name" value="PROLINE-RICH PROTEIN 33"/>
    <property type="match status" value="1"/>
</dbReference>
<feature type="region of interest" description="Disordered" evidence="1">
    <location>
        <begin position="354"/>
        <end position="390"/>
    </location>
</feature>
<dbReference type="InterPro" id="IPR028004">
    <property type="entry name" value="DUF4643"/>
</dbReference>
<name>A0AAY4C8R0_9TELE</name>
<protein>
    <submittedName>
        <fullName evidence="2">Uncharacterized protein</fullName>
    </submittedName>
</protein>
<proteinExistence type="predicted"/>